<protein>
    <recommendedName>
        <fullName evidence="3">Tetratricopeptide repeat protein</fullName>
    </recommendedName>
</protein>
<dbReference type="EMBL" id="CP072361">
    <property type="protein sequence ID" value="QUB75909.1"/>
    <property type="molecule type" value="Genomic_DNA"/>
</dbReference>
<reference evidence="1 2" key="1">
    <citation type="submission" date="2021-03" db="EMBL/GenBank/DDBJ databases">
        <title>Human Oral Microbial Genomes.</title>
        <authorList>
            <person name="Johnston C.D."/>
            <person name="Chen T."/>
            <person name="Dewhirst F.E."/>
        </authorList>
    </citation>
    <scope>NUCLEOTIDE SEQUENCE [LARGE SCALE GENOMIC DNA]</scope>
    <source>
        <strain evidence="1 2">F0054</strain>
    </source>
</reference>
<evidence type="ECO:0000313" key="1">
    <source>
        <dbReference type="EMBL" id="QUB75909.1"/>
    </source>
</evidence>
<sequence>MMNLIRRLFNPPLRLSSLDKVENKRIVSKALKALNCTGEWQEEKDAAIVRFNFQSGHFGIRIINKRPQVELSYLFFAEAEINDVNLVRHVCNHFNLNSDGPRFSYTINEKTNIIDLHIMTPLLLDEDRAEEILSTAMVDVFAWQNSFVRYLTEVKNDAKNSSTTDLEWASKEVGRDIFLLREQELRHQKKGAEWRQNEKEAATLRQWMDKVFGFVDVVFSELTVITDAVTVINDRETIATYNLSDTLIANGTLVRQKAMLDLVFFLPAHPTTRRRMTFSIQQADGCDDVLYYQVVATLLPLPSGIGRPLNTREVQVQSHSVLLAYDLRTTKQLQDEFVYMWKEAKSKMANGEENQLTEEQQLLAKVEHVDAARFVYRSRTLYRQKRYYEAVACLENAYRLLNADFQKLSKAERGVFFEVCYMLGFCYNELRQYDRAYYYLSSIIGLNHALYAQEYVNCMINLGDHRSLMAIDSILDDLRNSLSDDEEDVLEQSLRPFLQFLYRRKSYVLIELRRLDEAEEILRQMIDDPDCSDFALDELAYIQQLREKENINRGNASKT</sequence>
<gene>
    <name evidence="1" type="ORF">J5A58_02590</name>
</gene>
<dbReference type="SUPFAM" id="SSF48452">
    <property type="entry name" value="TPR-like"/>
    <property type="match status" value="1"/>
</dbReference>
<accession>A0ABX7XQH7</accession>
<proteinExistence type="predicted"/>
<dbReference type="RefSeq" id="WP_211807910.1">
    <property type="nucleotide sequence ID" value="NZ_CP072361.1"/>
</dbReference>
<dbReference type="InterPro" id="IPR011990">
    <property type="entry name" value="TPR-like_helical_dom_sf"/>
</dbReference>
<name>A0ABX7XQH7_9BACT</name>
<dbReference type="Proteomes" id="UP000682195">
    <property type="component" value="Chromosome 1"/>
</dbReference>
<organism evidence="1 2">
    <name type="scientific">Prevotella melaninogenica</name>
    <dbReference type="NCBI Taxonomy" id="28132"/>
    <lineage>
        <taxon>Bacteria</taxon>
        <taxon>Pseudomonadati</taxon>
        <taxon>Bacteroidota</taxon>
        <taxon>Bacteroidia</taxon>
        <taxon>Bacteroidales</taxon>
        <taxon>Prevotellaceae</taxon>
        <taxon>Prevotella</taxon>
    </lineage>
</organism>
<evidence type="ECO:0008006" key="3">
    <source>
        <dbReference type="Google" id="ProtNLM"/>
    </source>
</evidence>
<evidence type="ECO:0000313" key="2">
    <source>
        <dbReference type="Proteomes" id="UP000682195"/>
    </source>
</evidence>
<keyword evidence="2" id="KW-1185">Reference proteome</keyword>
<dbReference type="Gene3D" id="1.25.40.10">
    <property type="entry name" value="Tetratricopeptide repeat domain"/>
    <property type="match status" value="1"/>
</dbReference>